<evidence type="ECO:0000256" key="1">
    <source>
        <dbReference type="ARBA" id="ARBA00022670"/>
    </source>
</evidence>
<dbReference type="Proteomes" id="UP001597192">
    <property type="component" value="Unassembled WGS sequence"/>
</dbReference>
<dbReference type="CDD" id="cd06165">
    <property type="entry name" value="Sortase_A"/>
    <property type="match status" value="1"/>
</dbReference>
<keyword evidence="4" id="KW-0812">Transmembrane</keyword>
<keyword evidence="6" id="KW-1185">Reference proteome</keyword>
<evidence type="ECO:0000256" key="4">
    <source>
        <dbReference type="SAM" id="Phobius"/>
    </source>
</evidence>
<feature type="transmembrane region" description="Helical" evidence="4">
    <location>
        <begin position="15"/>
        <end position="33"/>
    </location>
</feature>
<dbReference type="InterPro" id="IPR005754">
    <property type="entry name" value="Sortase"/>
</dbReference>
<dbReference type="InterPro" id="IPR023365">
    <property type="entry name" value="Sortase_dom-sf"/>
</dbReference>
<evidence type="ECO:0000256" key="3">
    <source>
        <dbReference type="ARBA" id="ARBA00022807"/>
    </source>
</evidence>
<reference evidence="6" key="1">
    <citation type="journal article" date="2019" name="Int. J. Syst. Evol. Microbiol.">
        <title>The Global Catalogue of Microorganisms (GCM) 10K type strain sequencing project: providing services to taxonomists for standard genome sequencing and annotation.</title>
        <authorList>
            <consortium name="The Broad Institute Genomics Platform"/>
            <consortium name="The Broad Institute Genome Sequencing Center for Infectious Disease"/>
            <person name="Wu L."/>
            <person name="Ma J."/>
        </authorList>
    </citation>
    <scope>NUCLEOTIDE SEQUENCE [LARGE SCALE GENOMIC DNA]</scope>
    <source>
        <strain evidence="6">CCM 8947</strain>
    </source>
</reference>
<dbReference type="SUPFAM" id="SSF63817">
    <property type="entry name" value="Sortase"/>
    <property type="match status" value="1"/>
</dbReference>
<proteinExistence type="predicted"/>
<dbReference type="EMBL" id="JBHTOG010000044">
    <property type="protein sequence ID" value="MFD1432775.1"/>
    <property type="molecule type" value="Genomic_DNA"/>
</dbReference>
<accession>A0ABW4CPB5</accession>
<dbReference type="RefSeq" id="WP_125695857.1">
    <property type="nucleotide sequence ID" value="NZ_JBHTOG010000044.1"/>
</dbReference>
<dbReference type="Pfam" id="PF04203">
    <property type="entry name" value="Sortase"/>
    <property type="match status" value="1"/>
</dbReference>
<dbReference type="Gene3D" id="2.40.260.10">
    <property type="entry name" value="Sortase"/>
    <property type="match status" value="1"/>
</dbReference>
<evidence type="ECO:0000313" key="6">
    <source>
        <dbReference type="Proteomes" id="UP001597192"/>
    </source>
</evidence>
<keyword evidence="4" id="KW-0472">Membrane</keyword>
<name>A0ABW4CPB5_9LACO</name>
<evidence type="ECO:0000256" key="2">
    <source>
        <dbReference type="ARBA" id="ARBA00022801"/>
    </source>
</evidence>
<keyword evidence="1" id="KW-0645">Protease</keyword>
<sequence length="232" mass="25535">MVDRKNKKHTRGKTWLWRTLLVLGLVVGLALVFNEQIKLFVVNWMGQSTMKTISKETVKKNEKKEGNFDFKSVKALDVATVGKATTSKVNGIGKIAIPSVKMRLPILLGLANENLSQGAGTMNAGQKMGEGNYALAGHYMTASGVLFSPLKGVEKGDNMYITDMSKVYTYRVTTKTVVYETQVQWIEDVPGKKLLTLITCASPTEGETHRIVVQGELTKTTKATSSTLRVFD</sequence>
<keyword evidence="2" id="KW-0378">Hydrolase</keyword>
<comment type="caution">
    <text evidence="5">The sequence shown here is derived from an EMBL/GenBank/DDBJ whole genome shotgun (WGS) entry which is preliminary data.</text>
</comment>
<dbReference type="NCBIfam" id="TIGR01076">
    <property type="entry name" value="sortase_fam"/>
    <property type="match status" value="1"/>
</dbReference>
<evidence type="ECO:0000313" key="5">
    <source>
        <dbReference type="EMBL" id="MFD1432775.1"/>
    </source>
</evidence>
<keyword evidence="3" id="KW-0788">Thiol protease</keyword>
<gene>
    <name evidence="5" type="ORF">ACFQ47_08840</name>
</gene>
<dbReference type="InterPro" id="IPR042007">
    <property type="entry name" value="Sortase_A"/>
</dbReference>
<protein>
    <submittedName>
        <fullName evidence="5">Class A sortase</fullName>
    </submittedName>
</protein>
<organism evidence="5 6">
    <name type="scientific">Lacticaseibacillus yichunensis</name>
    <dbReference type="NCBI Taxonomy" id="2486015"/>
    <lineage>
        <taxon>Bacteria</taxon>
        <taxon>Bacillati</taxon>
        <taxon>Bacillota</taxon>
        <taxon>Bacilli</taxon>
        <taxon>Lactobacillales</taxon>
        <taxon>Lactobacillaceae</taxon>
        <taxon>Lacticaseibacillus</taxon>
    </lineage>
</organism>
<keyword evidence="4" id="KW-1133">Transmembrane helix</keyword>